<dbReference type="AlphaFoldDB" id="A0A0G4LBC9"/>
<keyword evidence="2" id="KW-0813">Transport</keyword>
<dbReference type="SUPFAM" id="SSF160527">
    <property type="entry name" value="V-type ATPase subunit E-like"/>
    <property type="match status" value="1"/>
</dbReference>
<dbReference type="Gene3D" id="3.30.2320.30">
    <property type="entry name" value="ATP synthase, E subunit, C-terminal"/>
    <property type="match status" value="1"/>
</dbReference>
<dbReference type="Proteomes" id="UP000045706">
    <property type="component" value="Unassembled WGS sequence"/>
</dbReference>
<dbReference type="EMBL" id="CVQI01010001">
    <property type="protein sequence ID" value="CRK19358.1"/>
    <property type="molecule type" value="Genomic_DNA"/>
</dbReference>
<evidence type="ECO:0000256" key="1">
    <source>
        <dbReference type="ARBA" id="ARBA00005901"/>
    </source>
</evidence>
<dbReference type="GO" id="GO:0046961">
    <property type="term" value="F:proton-transporting ATPase activity, rotational mechanism"/>
    <property type="evidence" value="ECO:0007669"/>
    <property type="project" value="InterPro"/>
</dbReference>
<proteinExistence type="inferred from homology"/>
<dbReference type="GO" id="GO:0033178">
    <property type="term" value="C:proton-transporting two-sector ATPase complex, catalytic domain"/>
    <property type="evidence" value="ECO:0007669"/>
    <property type="project" value="InterPro"/>
</dbReference>
<evidence type="ECO:0000256" key="4">
    <source>
        <dbReference type="SAM" id="MobiDB-lite"/>
    </source>
</evidence>
<gene>
    <name evidence="5" type="ORF">BN1723_002560</name>
</gene>
<dbReference type="InterPro" id="IPR038495">
    <property type="entry name" value="ATPase_E_C"/>
</dbReference>
<keyword evidence="3" id="KW-0406">Ion transport</keyword>
<evidence type="ECO:0000256" key="2">
    <source>
        <dbReference type="ARBA" id="ARBA00022448"/>
    </source>
</evidence>
<evidence type="ECO:0000313" key="5">
    <source>
        <dbReference type="EMBL" id="CRK19358.1"/>
    </source>
</evidence>
<feature type="compositionally biased region" description="Polar residues" evidence="4">
    <location>
        <begin position="1"/>
        <end position="14"/>
    </location>
</feature>
<accession>A0A0G4LBC9</accession>
<name>A0A0G4LBC9_VERLO</name>
<evidence type="ECO:0000313" key="6">
    <source>
        <dbReference type="Proteomes" id="UP000045706"/>
    </source>
</evidence>
<evidence type="ECO:0000256" key="3">
    <source>
        <dbReference type="ARBA" id="ARBA00023065"/>
    </source>
</evidence>
<sequence>MAINTAPVQTSRVPQSDHLGGVSIVGTGGKIEIDNTVEQRLKLLEDTALPAVRETLFGKNPNRKFYD</sequence>
<feature type="region of interest" description="Disordered" evidence="4">
    <location>
        <begin position="1"/>
        <end position="20"/>
    </location>
</feature>
<dbReference type="InterPro" id="IPR002842">
    <property type="entry name" value="ATPase_V1_Esu"/>
</dbReference>
<comment type="similarity">
    <text evidence="1">Belongs to the V-ATPase E subunit family.</text>
</comment>
<dbReference type="Pfam" id="PF01991">
    <property type="entry name" value="vATP-synt_E"/>
    <property type="match status" value="1"/>
</dbReference>
<organism evidence="5 6">
    <name type="scientific">Verticillium longisporum</name>
    <name type="common">Verticillium dahliae var. longisporum</name>
    <dbReference type="NCBI Taxonomy" id="100787"/>
    <lineage>
        <taxon>Eukaryota</taxon>
        <taxon>Fungi</taxon>
        <taxon>Dikarya</taxon>
        <taxon>Ascomycota</taxon>
        <taxon>Pezizomycotina</taxon>
        <taxon>Sordariomycetes</taxon>
        <taxon>Hypocreomycetidae</taxon>
        <taxon>Glomerellales</taxon>
        <taxon>Plectosphaerellaceae</taxon>
        <taxon>Verticillium</taxon>
    </lineage>
</organism>
<protein>
    <submittedName>
        <fullName evidence="5">Uncharacterized protein</fullName>
    </submittedName>
</protein>
<reference evidence="6" key="1">
    <citation type="submission" date="2015-05" db="EMBL/GenBank/DDBJ databases">
        <authorList>
            <person name="Fogelqvist Johan"/>
        </authorList>
    </citation>
    <scope>NUCLEOTIDE SEQUENCE [LARGE SCALE GENOMIC DNA]</scope>
</reference>